<sequence>MNERREQSNCLGSDIIRSYFPYDRTRKKQRGNITSVMAINSGSEPPSIYDTRLRMVIINPTTNMVHIAFEGDHGENAMASYDYTQVRVIISQTNNGTIVL</sequence>
<gene>
    <name evidence="1" type="ORF">A3I48_02290</name>
</gene>
<organism evidence="1 2">
    <name type="scientific">Candidatus Daviesbacteria bacterium RIFCSPLOWO2_02_FULL_36_7</name>
    <dbReference type="NCBI Taxonomy" id="1797792"/>
    <lineage>
        <taxon>Bacteria</taxon>
        <taxon>Candidatus Daviesiibacteriota</taxon>
    </lineage>
</organism>
<proteinExistence type="predicted"/>
<dbReference type="AlphaFoldDB" id="A0A1F5MG86"/>
<comment type="caution">
    <text evidence="1">The sequence shown here is derived from an EMBL/GenBank/DDBJ whole genome shotgun (WGS) entry which is preliminary data.</text>
</comment>
<reference evidence="1 2" key="1">
    <citation type="journal article" date="2016" name="Nat. Commun.">
        <title>Thousands of microbial genomes shed light on interconnected biogeochemical processes in an aquifer system.</title>
        <authorList>
            <person name="Anantharaman K."/>
            <person name="Brown C.T."/>
            <person name="Hug L.A."/>
            <person name="Sharon I."/>
            <person name="Castelle C.J."/>
            <person name="Probst A.J."/>
            <person name="Thomas B.C."/>
            <person name="Singh A."/>
            <person name="Wilkins M.J."/>
            <person name="Karaoz U."/>
            <person name="Brodie E.L."/>
            <person name="Williams K.H."/>
            <person name="Hubbard S.S."/>
            <person name="Banfield J.F."/>
        </authorList>
    </citation>
    <scope>NUCLEOTIDE SEQUENCE [LARGE SCALE GENOMIC DNA]</scope>
</reference>
<dbReference type="Proteomes" id="UP000178859">
    <property type="component" value="Unassembled WGS sequence"/>
</dbReference>
<name>A0A1F5MG86_9BACT</name>
<evidence type="ECO:0000313" key="1">
    <source>
        <dbReference type="EMBL" id="OGE64377.1"/>
    </source>
</evidence>
<dbReference type="EMBL" id="MFDT01000067">
    <property type="protein sequence ID" value="OGE64377.1"/>
    <property type="molecule type" value="Genomic_DNA"/>
</dbReference>
<evidence type="ECO:0000313" key="2">
    <source>
        <dbReference type="Proteomes" id="UP000178859"/>
    </source>
</evidence>
<accession>A0A1F5MG86</accession>
<protein>
    <submittedName>
        <fullName evidence="1">Uncharacterized protein</fullName>
    </submittedName>
</protein>